<evidence type="ECO:0000256" key="2">
    <source>
        <dbReference type="ARBA" id="ARBA00018787"/>
    </source>
</evidence>
<comment type="caution">
    <text evidence="8">The sequence shown here is derived from an EMBL/GenBank/DDBJ whole genome shotgun (WGS) entry which is preliminary data.</text>
</comment>
<evidence type="ECO:0000313" key="9">
    <source>
        <dbReference type="Proteomes" id="UP001339911"/>
    </source>
</evidence>
<evidence type="ECO:0000256" key="7">
    <source>
        <dbReference type="ARBA" id="ARBA00031737"/>
    </source>
</evidence>
<dbReference type="EMBL" id="JAZGQL010000001">
    <property type="protein sequence ID" value="MEE6305482.1"/>
    <property type="molecule type" value="Genomic_DNA"/>
</dbReference>
<comment type="subcellular location">
    <subcellularLocation>
        <location evidence="1">Cytoplasm</location>
    </subcellularLocation>
</comment>
<proteinExistence type="predicted"/>
<evidence type="ECO:0000256" key="1">
    <source>
        <dbReference type="ARBA" id="ARBA00004496"/>
    </source>
</evidence>
<protein>
    <recommendedName>
        <fullName evidence="2">Cell wall synthesis protein Wag31</fullName>
    </recommendedName>
    <alternativeName>
        <fullName evidence="7">Antigen 84</fullName>
    </alternativeName>
</protein>
<keyword evidence="4" id="KW-0132">Cell division</keyword>
<keyword evidence="5" id="KW-0175">Coiled coil</keyword>
<evidence type="ECO:0000256" key="4">
    <source>
        <dbReference type="ARBA" id="ARBA00022618"/>
    </source>
</evidence>
<keyword evidence="3" id="KW-0963">Cytoplasm</keyword>
<organism evidence="8 9">
    <name type="scientific">Plantactinospora veratri</name>
    <dbReference type="NCBI Taxonomy" id="1436122"/>
    <lineage>
        <taxon>Bacteria</taxon>
        <taxon>Bacillati</taxon>
        <taxon>Actinomycetota</taxon>
        <taxon>Actinomycetes</taxon>
        <taxon>Micromonosporales</taxon>
        <taxon>Micromonosporaceae</taxon>
        <taxon>Plantactinospora</taxon>
    </lineage>
</organism>
<dbReference type="Pfam" id="PF05103">
    <property type="entry name" value="DivIVA"/>
    <property type="match status" value="1"/>
</dbReference>
<evidence type="ECO:0000256" key="5">
    <source>
        <dbReference type="ARBA" id="ARBA00023054"/>
    </source>
</evidence>
<dbReference type="Gene3D" id="6.10.250.660">
    <property type="match status" value="1"/>
</dbReference>
<dbReference type="NCBIfam" id="TIGR03544">
    <property type="entry name" value="DivI1A_domain"/>
    <property type="match status" value="1"/>
</dbReference>
<dbReference type="InterPro" id="IPR007793">
    <property type="entry name" value="DivIVA_fam"/>
</dbReference>
<gene>
    <name evidence="8" type="ORF">V1634_01360</name>
</gene>
<keyword evidence="6" id="KW-0131">Cell cycle</keyword>
<accession>A0ABU7S681</accession>
<evidence type="ECO:0000256" key="3">
    <source>
        <dbReference type="ARBA" id="ARBA00022490"/>
    </source>
</evidence>
<evidence type="ECO:0000256" key="6">
    <source>
        <dbReference type="ARBA" id="ARBA00023306"/>
    </source>
</evidence>
<keyword evidence="9" id="KW-1185">Reference proteome</keyword>
<sequence>MRPWQVRSRRFRITWRGLDPDEVVTFLDRVADEIGGLQAELARSRQETARIKDALRRWQSAQARQPLAR</sequence>
<evidence type="ECO:0000313" key="8">
    <source>
        <dbReference type="EMBL" id="MEE6305482.1"/>
    </source>
</evidence>
<dbReference type="InterPro" id="IPR019933">
    <property type="entry name" value="DivIVA_domain"/>
</dbReference>
<name>A0ABU7S681_9ACTN</name>
<dbReference type="Proteomes" id="UP001339911">
    <property type="component" value="Unassembled WGS sequence"/>
</dbReference>
<reference evidence="8 9" key="1">
    <citation type="submission" date="2024-01" db="EMBL/GenBank/DDBJ databases">
        <title>Genome insights into Plantactinospora veratri sp. nov.</title>
        <authorList>
            <person name="Wang L."/>
        </authorList>
    </citation>
    <scope>NUCLEOTIDE SEQUENCE [LARGE SCALE GENOMIC DNA]</scope>
    <source>
        <strain evidence="8 9">NEAU-FHS4</strain>
    </source>
</reference>